<gene>
    <name evidence="3" type="ORF">CO054_01080</name>
</gene>
<comment type="caution">
    <text evidence="3">The sequence shown here is derived from an EMBL/GenBank/DDBJ whole genome shotgun (WGS) entry which is preliminary data.</text>
</comment>
<dbReference type="Gene3D" id="2.70.70.10">
    <property type="entry name" value="Glucose Permease (Domain IIA)"/>
    <property type="match status" value="1"/>
</dbReference>
<protein>
    <recommendedName>
        <fullName evidence="2">M23ase beta-sheet core domain-containing protein</fullName>
    </recommendedName>
</protein>
<dbReference type="EMBL" id="PFSF01000023">
    <property type="protein sequence ID" value="PJC28263.1"/>
    <property type="molecule type" value="Genomic_DNA"/>
</dbReference>
<sequence length="215" mass="23985">MVTYTLNFGQKQLARVEELVFYVVKLIKDKRRTGQPLSRIFRQIFENKKTRRIFGLNLTLVALFTGILIPPISAFSGNPQAEITTINPEIIQLTTESSVRVPTDSFIVSQGYSLFHRGIDLDGQTGEPVYPVMDGVVEQTISGRFGFGNHIIINHGSGFKSLYAHLSKIVVKENEKVDKGTVIGTIGSTGMAFGDHLHLEVYDNDRTFNPLTILK</sequence>
<feature type="domain" description="M23ase beta-sheet core" evidence="2">
    <location>
        <begin position="115"/>
        <end position="210"/>
    </location>
</feature>
<dbReference type="InterPro" id="IPR011055">
    <property type="entry name" value="Dup_hybrid_motif"/>
</dbReference>
<reference evidence="4" key="1">
    <citation type="submission" date="2017-09" db="EMBL/GenBank/DDBJ databases">
        <title>Depth-based differentiation of microbial function through sediment-hosted aquifers and enrichment of novel symbionts in the deep terrestrial subsurface.</title>
        <authorList>
            <person name="Probst A.J."/>
            <person name="Ladd B."/>
            <person name="Jarett J.K."/>
            <person name="Geller-Mcgrath D.E."/>
            <person name="Sieber C.M.K."/>
            <person name="Emerson J.B."/>
            <person name="Anantharaman K."/>
            <person name="Thomas B.C."/>
            <person name="Malmstrom R."/>
            <person name="Stieglmeier M."/>
            <person name="Klingl A."/>
            <person name="Woyke T."/>
            <person name="Ryan C.M."/>
            <person name="Banfield J.F."/>
        </authorList>
    </citation>
    <scope>NUCLEOTIDE SEQUENCE [LARGE SCALE GENOMIC DNA]</scope>
</reference>
<dbReference type="InterPro" id="IPR050570">
    <property type="entry name" value="Cell_wall_metabolism_enzyme"/>
</dbReference>
<dbReference type="AlphaFoldDB" id="A0A2M8ET15"/>
<feature type="transmembrane region" description="Helical" evidence="1">
    <location>
        <begin position="53"/>
        <end position="72"/>
    </location>
</feature>
<evidence type="ECO:0000259" key="2">
    <source>
        <dbReference type="Pfam" id="PF01551"/>
    </source>
</evidence>
<dbReference type="InterPro" id="IPR016047">
    <property type="entry name" value="M23ase_b-sheet_dom"/>
</dbReference>
<accession>A0A2M8ET15</accession>
<dbReference type="Proteomes" id="UP000229816">
    <property type="component" value="Unassembled WGS sequence"/>
</dbReference>
<keyword evidence="1" id="KW-0472">Membrane</keyword>
<dbReference type="CDD" id="cd12797">
    <property type="entry name" value="M23_peptidase"/>
    <property type="match status" value="1"/>
</dbReference>
<evidence type="ECO:0000313" key="4">
    <source>
        <dbReference type="Proteomes" id="UP000229816"/>
    </source>
</evidence>
<organism evidence="3 4">
    <name type="scientific">Candidatus Shapirobacteria bacterium CG_4_9_14_0_2_um_filter_39_11</name>
    <dbReference type="NCBI Taxonomy" id="1974478"/>
    <lineage>
        <taxon>Bacteria</taxon>
        <taxon>Candidatus Shapironibacteriota</taxon>
    </lineage>
</organism>
<dbReference type="PANTHER" id="PTHR21666">
    <property type="entry name" value="PEPTIDASE-RELATED"/>
    <property type="match status" value="1"/>
</dbReference>
<evidence type="ECO:0000256" key="1">
    <source>
        <dbReference type="SAM" id="Phobius"/>
    </source>
</evidence>
<proteinExistence type="predicted"/>
<dbReference type="SUPFAM" id="SSF51261">
    <property type="entry name" value="Duplicated hybrid motif"/>
    <property type="match status" value="1"/>
</dbReference>
<dbReference type="Pfam" id="PF01551">
    <property type="entry name" value="Peptidase_M23"/>
    <property type="match status" value="1"/>
</dbReference>
<keyword evidence="1" id="KW-1133">Transmembrane helix</keyword>
<dbReference type="PANTHER" id="PTHR21666:SF270">
    <property type="entry name" value="MUREIN HYDROLASE ACTIVATOR ENVC"/>
    <property type="match status" value="1"/>
</dbReference>
<evidence type="ECO:0000313" key="3">
    <source>
        <dbReference type="EMBL" id="PJC28263.1"/>
    </source>
</evidence>
<dbReference type="GO" id="GO:0004222">
    <property type="term" value="F:metalloendopeptidase activity"/>
    <property type="evidence" value="ECO:0007669"/>
    <property type="project" value="TreeGrafter"/>
</dbReference>
<keyword evidence="1" id="KW-0812">Transmembrane</keyword>
<name>A0A2M8ET15_9BACT</name>